<organism evidence="17 18">
    <name type="scientific">Paenibacillus algicola</name>
    <dbReference type="NCBI Taxonomy" id="2565926"/>
    <lineage>
        <taxon>Bacteria</taxon>
        <taxon>Bacillati</taxon>
        <taxon>Bacillota</taxon>
        <taxon>Bacilli</taxon>
        <taxon>Bacillales</taxon>
        <taxon>Paenibacillaceae</taxon>
        <taxon>Paenibacillus</taxon>
    </lineage>
</organism>
<dbReference type="Pfam" id="PF01627">
    <property type="entry name" value="Hpt"/>
    <property type="match status" value="1"/>
</dbReference>
<evidence type="ECO:0000259" key="14">
    <source>
        <dbReference type="PROSITE" id="PS50109"/>
    </source>
</evidence>
<accession>A0A4P8XJS5</accession>
<evidence type="ECO:0000256" key="3">
    <source>
        <dbReference type="ARBA" id="ARBA00021495"/>
    </source>
</evidence>
<dbReference type="Pfam" id="PF02518">
    <property type="entry name" value="HATPase_c"/>
    <property type="match status" value="1"/>
</dbReference>
<dbReference type="Gene3D" id="1.10.287.560">
    <property type="entry name" value="Histidine kinase CheA-like, homodimeric domain"/>
    <property type="match status" value="1"/>
</dbReference>
<keyword evidence="10" id="KW-0902">Two-component regulatory system</keyword>
<evidence type="ECO:0000256" key="2">
    <source>
        <dbReference type="ARBA" id="ARBA00012438"/>
    </source>
</evidence>
<reference evidence="17 18" key="1">
    <citation type="submission" date="2019-05" db="EMBL/GenBank/DDBJ databases">
        <authorList>
            <person name="Chen C."/>
        </authorList>
    </citation>
    <scope>NUCLEOTIDE SEQUENCE [LARGE SCALE GENOMIC DNA]</scope>
    <source>
        <strain evidence="17 18">HB172198</strain>
    </source>
</reference>
<evidence type="ECO:0000313" key="17">
    <source>
        <dbReference type="EMBL" id="QCT01810.1"/>
    </source>
</evidence>
<keyword evidence="5 12" id="KW-0597">Phosphoprotein</keyword>
<dbReference type="InterPro" id="IPR008207">
    <property type="entry name" value="Sig_transdc_His_kin_Hpt_dom"/>
</dbReference>
<name>A0A4P8XJS5_9BACL</name>
<evidence type="ECO:0000256" key="12">
    <source>
        <dbReference type="PROSITE-ProRule" id="PRU00110"/>
    </source>
</evidence>
<dbReference type="InterPro" id="IPR037006">
    <property type="entry name" value="CheA-like_homodim_sf"/>
</dbReference>
<dbReference type="InterPro" id="IPR036097">
    <property type="entry name" value="HisK_dim/P_sf"/>
</dbReference>
<dbReference type="EMBL" id="CP040396">
    <property type="protein sequence ID" value="QCT01810.1"/>
    <property type="molecule type" value="Genomic_DNA"/>
</dbReference>
<dbReference type="GO" id="GO:0005737">
    <property type="term" value="C:cytoplasm"/>
    <property type="evidence" value="ECO:0007669"/>
    <property type="project" value="InterPro"/>
</dbReference>
<comment type="function">
    <text evidence="11">Involved in the transmission of sensory signals from the chemoreceptors to the flagellar motors. CheA is autophosphorylated; it can transfer its phosphate group to either CheB or CheY.</text>
</comment>
<dbReference type="Gene3D" id="2.30.30.40">
    <property type="entry name" value="SH3 Domains"/>
    <property type="match status" value="1"/>
</dbReference>
<dbReference type="SUPFAM" id="SSF50341">
    <property type="entry name" value="CheW-like"/>
    <property type="match status" value="1"/>
</dbReference>
<dbReference type="InterPro" id="IPR036890">
    <property type="entry name" value="HATPase_C_sf"/>
</dbReference>
<dbReference type="InterPro" id="IPR005467">
    <property type="entry name" value="His_kinase_dom"/>
</dbReference>
<dbReference type="OrthoDB" id="9803176at2"/>
<dbReference type="AlphaFoldDB" id="A0A4P8XJS5"/>
<protein>
    <recommendedName>
        <fullName evidence="3">Chemotaxis protein CheA</fullName>
        <ecNumber evidence="2">2.7.13.3</ecNumber>
    </recommendedName>
</protein>
<dbReference type="Proteomes" id="UP000300879">
    <property type="component" value="Chromosome"/>
</dbReference>
<gene>
    <name evidence="17" type="ORF">E6C60_1092</name>
</gene>
<evidence type="ECO:0000256" key="9">
    <source>
        <dbReference type="ARBA" id="ARBA00022840"/>
    </source>
</evidence>
<dbReference type="Pfam" id="PF01584">
    <property type="entry name" value="CheW"/>
    <property type="match status" value="1"/>
</dbReference>
<dbReference type="RefSeq" id="WP_138224872.1">
    <property type="nucleotide sequence ID" value="NZ_CP040396.1"/>
</dbReference>
<dbReference type="SMART" id="SM00073">
    <property type="entry name" value="HPT"/>
    <property type="match status" value="1"/>
</dbReference>
<keyword evidence="4" id="KW-0145">Chemotaxis</keyword>
<dbReference type="InterPro" id="IPR051315">
    <property type="entry name" value="Bact_Chemotaxis_CheA"/>
</dbReference>
<dbReference type="PROSITE" id="PS50109">
    <property type="entry name" value="HIS_KIN"/>
    <property type="match status" value="1"/>
</dbReference>
<dbReference type="FunFam" id="3.30.565.10:FF:000016">
    <property type="entry name" value="Chemotaxis protein CheA, putative"/>
    <property type="match status" value="1"/>
</dbReference>
<dbReference type="GO" id="GO:0000155">
    <property type="term" value="F:phosphorelay sensor kinase activity"/>
    <property type="evidence" value="ECO:0007669"/>
    <property type="project" value="InterPro"/>
</dbReference>
<evidence type="ECO:0000259" key="16">
    <source>
        <dbReference type="PROSITE" id="PS50894"/>
    </source>
</evidence>
<evidence type="ECO:0000256" key="1">
    <source>
        <dbReference type="ARBA" id="ARBA00000085"/>
    </source>
</evidence>
<evidence type="ECO:0000256" key="4">
    <source>
        <dbReference type="ARBA" id="ARBA00022500"/>
    </source>
</evidence>
<dbReference type="CDD" id="cd16916">
    <property type="entry name" value="HATPase_CheA-like"/>
    <property type="match status" value="1"/>
</dbReference>
<evidence type="ECO:0000259" key="15">
    <source>
        <dbReference type="PROSITE" id="PS50851"/>
    </source>
</evidence>
<evidence type="ECO:0000256" key="11">
    <source>
        <dbReference type="ARBA" id="ARBA00035100"/>
    </source>
</evidence>
<dbReference type="PANTHER" id="PTHR43395">
    <property type="entry name" value="SENSOR HISTIDINE KINASE CHEA"/>
    <property type="match status" value="1"/>
</dbReference>
<keyword evidence="8 17" id="KW-0418">Kinase</keyword>
<dbReference type="InterPro" id="IPR036641">
    <property type="entry name" value="HPT_dom_sf"/>
</dbReference>
<dbReference type="SUPFAM" id="SSF55874">
    <property type="entry name" value="ATPase domain of HSP90 chaperone/DNA topoisomerase II/histidine kinase"/>
    <property type="match status" value="1"/>
</dbReference>
<dbReference type="InterPro" id="IPR003594">
    <property type="entry name" value="HATPase_dom"/>
</dbReference>
<dbReference type="Gene3D" id="3.30.565.10">
    <property type="entry name" value="Histidine kinase-like ATPase, C-terminal domain"/>
    <property type="match status" value="1"/>
</dbReference>
<comment type="catalytic activity">
    <reaction evidence="1">
        <text>ATP + protein L-histidine = ADP + protein N-phospho-L-histidine.</text>
        <dbReference type="EC" id="2.7.13.3"/>
    </reaction>
</comment>
<feature type="domain" description="HPt" evidence="16">
    <location>
        <begin position="3"/>
        <end position="110"/>
    </location>
</feature>
<dbReference type="GO" id="GO:0006935">
    <property type="term" value="P:chemotaxis"/>
    <property type="evidence" value="ECO:0007669"/>
    <property type="project" value="UniProtKB-KW"/>
</dbReference>
<evidence type="ECO:0000256" key="6">
    <source>
        <dbReference type="ARBA" id="ARBA00022679"/>
    </source>
</evidence>
<dbReference type="SUPFAM" id="SSF47384">
    <property type="entry name" value="Homodimeric domain of signal transducing histidine kinase"/>
    <property type="match status" value="1"/>
</dbReference>
<dbReference type="GO" id="GO:0005524">
    <property type="term" value="F:ATP binding"/>
    <property type="evidence" value="ECO:0007669"/>
    <property type="project" value="UniProtKB-KW"/>
</dbReference>
<evidence type="ECO:0000313" key="18">
    <source>
        <dbReference type="Proteomes" id="UP000300879"/>
    </source>
</evidence>
<evidence type="ECO:0000256" key="8">
    <source>
        <dbReference type="ARBA" id="ARBA00022777"/>
    </source>
</evidence>
<dbReference type="PROSITE" id="PS50894">
    <property type="entry name" value="HPT"/>
    <property type="match status" value="1"/>
</dbReference>
<keyword evidence="18" id="KW-1185">Reference proteome</keyword>
<dbReference type="CDD" id="cd00088">
    <property type="entry name" value="HPT"/>
    <property type="match status" value="1"/>
</dbReference>
<dbReference type="EC" id="2.7.13.3" evidence="2"/>
<evidence type="ECO:0000256" key="10">
    <source>
        <dbReference type="ARBA" id="ARBA00023012"/>
    </source>
</evidence>
<keyword evidence="9" id="KW-0067">ATP-binding</keyword>
<evidence type="ECO:0000256" key="13">
    <source>
        <dbReference type="SAM" id="MobiDB-lite"/>
    </source>
</evidence>
<feature type="region of interest" description="Disordered" evidence="13">
    <location>
        <begin position="249"/>
        <end position="284"/>
    </location>
</feature>
<dbReference type="PRINTS" id="PR00344">
    <property type="entry name" value="BCTRLSENSOR"/>
</dbReference>
<dbReference type="SMART" id="SM01231">
    <property type="entry name" value="H-kinase_dim"/>
    <property type="match status" value="1"/>
</dbReference>
<dbReference type="InterPro" id="IPR004358">
    <property type="entry name" value="Sig_transdc_His_kin-like_C"/>
</dbReference>
<keyword evidence="6" id="KW-0808">Transferase</keyword>
<dbReference type="Pfam" id="PF02895">
    <property type="entry name" value="H-kinase_dim"/>
    <property type="match status" value="1"/>
</dbReference>
<dbReference type="InterPro" id="IPR036061">
    <property type="entry name" value="CheW-like_dom_sf"/>
</dbReference>
<dbReference type="InterPro" id="IPR004105">
    <property type="entry name" value="CheA-like_dim"/>
</dbReference>
<dbReference type="SMART" id="SM00387">
    <property type="entry name" value="HATPase_c"/>
    <property type="match status" value="1"/>
</dbReference>
<dbReference type="InterPro" id="IPR002545">
    <property type="entry name" value="CheW-lke_dom"/>
</dbReference>
<dbReference type="KEGG" id="palo:E6C60_1092"/>
<feature type="domain" description="CheW-like" evidence="15">
    <location>
        <begin position="549"/>
        <end position="684"/>
    </location>
</feature>
<dbReference type="SMART" id="SM00260">
    <property type="entry name" value="CheW"/>
    <property type="match status" value="1"/>
</dbReference>
<dbReference type="PANTHER" id="PTHR43395:SF10">
    <property type="entry name" value="CHEMOTAXIS PROTEIN CHEA"/>
    <property type="match status" value="1"/>
</dbReference>
<proteinExistence type="predicted"/>
<evidence type="ECO:0000256" key="7">
    <source>
        <dbReference type="ARBA" id="ARBA00022741"/>
    </source>
</evidence>
<dbReference type="Gene3D" id="1.20.120.160">
    <property type="entry name" value="HPT domain"/>
    <property type="match status" value="1"/>
</dbReference>
<sequence length="684" mass="75979">MTDSSPIDSLLEMYLFENSTLLEQLENIILECEHVNAYPAAAVHEIFRIMHTIKGSSTMMQFNHIAALSHAMEDLFAYLREREEVLADYSQLSELVLQGSDFIKIELLKLQNGHIADEDSATLTHRITAYLDQLKTSQDPCPATSSEDDHEIGLANLDAPAAGFKAVVFFGNDPGMEGVRAVQLIQSLEDIEANYSYHPKDSLGGAEETAFIRNHGFQLLFQDKHNYSEVHQCIREACGVTAVQLFDSDADSSNHSHHNGKRDHEPTTAPRLAHPSSKNEAEDKVPLAAVERSPMQSASYLSVNVSKLDELMNLIGELVIAESMVSQHPELQGHPLEQFKHAARHLTKITKEIQDKTMSIRMVPLESCFHKMNRVLRDMSKKLDKDIRLQLIGEETEVDKSIIDKITDPLMHLVRNAADHGLETGPEREAAGKARTGTLTLEARNTGSEVMIIVRDDGRGMDRGKLLARAREKNMLYKEEADMSDREVYQLIFMPGFSTKDSISEFSGRGVGMDVVLQNIDSIGGTVFIDSEPGHGSAITIKIPLTLAIIDGMNVKVGSSRFTLPISSIKESFRPQGKDIIRDPDGCEMIMVRGQCYAIIRLYEHFKLHSDVQTVEDGILTMVEVDGQQVCLFADELLAQQQVVIKALPVYIKKLTNLKGIAGCTLLSDGSTSLILDIPHLISH</sequence>
<feature type="domain" description="Histidine kinase" evidence="14">
    <location>
        <begin position="306"/>
        <end position="547"/>
    </location>
</feature>
<dbReference type="SUPFAM" id="SSF47226">
    <property type="entry name" value="Histidine-containing phosphotransfer domain, HPT domain"/>
    <property type="match status" value="1"/>
</dbReference>
<dbReference type="PROSITE" id="PS50851">
    <property type="entry name" value="CHEW"/>
    <property type="match status" value="1"/>
</dbReference>
<keyword evidence="7" id="KW-0547">Nucleotide-binding</keyword>
<evidence type="ECO:0000256" key="5">
    <source>
        <dbReference type="ARBA" id="ARBA00022553"/>
    </source>
</evidence>
<feature type="modified residue" description="Phosphohistidine" evidence="12">
    <location>
        <position position="51"/>
    </location>
</feature>